<dbReference type="InterPro" id="IPR015929">
    <property type="entry name" value="Aconitase_B_swivel"/>
</dbReference>
<dbReference type="CDD" id="cd01576">
    <property type="entry name" value="AcnB_Swivel"/>
    <property type="match status" value="1"/>
</dbReference>
<feature type="domain" description="Aconitase B HEAT-like" evidence="2">
    <location>
        <begin position="3"/>
        <end position="69"/>
    </location>
</feature>
<dbReference type="Gene3D" id="1.25.40.310">
    <property type="entry name" value="Aconitate B, HEAT-like domain"/>
    <property type="match status" value="1"/>
</dbReference>
<protein>
    <recommendedName>
        <fullName evidence="4">Aconitase B swivel domain-containing protein</fullName>
    </recommendedName>
</protein>
<name>A0A382W1J1_9ZZZZ</name>
<dbReference type="InterPro" id="IPR036288">
    <property type="entry name" value="Aconitase_B_HEAT-like_dom_sf"/>
</dbReference>
<feature type="domain" description="Aconitase B swivel" evidence="1">
    <location>
        <begin position="82"/>
        <end position="280"/>
    </location>
</feature>
<dbReference type="Pfam" id="PF06434">
    <property type="entry name" value="Aconitase_2_N"/>
    <property type="match status" value="1"/>
</dbReference>
<proteinExistence type="predicted"/>
<dbReference type="InterPro" id="IPR015928">
    <property type="entry name" value="Aconitase/3IPM_dehydase_swvl"/>
</dbReference>
<dbReference type="Pfam" id="PF11791">
    <property type="entry name" value="Aconitase_B_N"/>
    <property type="match status" value="1"/>
</dbReference>
<organism evidence="3">
    <name type="scientific">marine metagenome</name>
    <dbReference type="NCBI Taxonomy" id="408172"/>
    <lineage>
        <taxon>unclassified sequences</taxon>
        <taxon>metagenomes</taxon>
        <taxon>ecological metagenomes</taxon>
    </lineage>
</organism>
<evidence type="ECO:0000259" key="1">
    <source>
        <dbReference type="Pfam" id="PF06434"/>
    </source>
</evidence>
<dbReference type="EMBL" id="UINC01156199">
    <property type="protein sequence ID" value="SVD52480.1"/>
    <property type="molecule type" value="Genomic_DNA"/>
</dbReference>
<accession>A0A382W1J1</accession>
<evidence type="ECO:0000313" key="3">
    <source>
        <dbReference type="EMBL" id="SVD52480.1"/>
    </source>
</evidence>
<sequence length="281" mass="30411">TFLLGTMLGGYSINSLIDLLDIDETAETACKALSHSILIYEAYQSVLDKSAHNAYAKKIVDSWASAEWFTSKEPLPESINAVVFRVDGETNTDDLSPATEAWSRPDIPLHAQAMLVKKMDKPLETIEKLKEKGLPLAYVGDVVGTGSSRKSAINSVLWHMGESIDYIPNKNTGGIVLGGKIAPIFFNTAEDSGALPIECDVSKLKMGDEITIHPFQGIITNSSGETISTFDLTPSTMPDEVRAGGRIPLIIGRGLTDKTRTELGLEVSDVFLRPVDPKNSS</sequence>
<dbReference type="SUPFAM" id="SSF52016">
    <property type="entry name" value="LeuD/IlvD-like"/>
    <property type="match status" value="1"/>
</dbReference>
<dbReference type="InterPro" id="IPR015933">
    <property type="entry name" value="Aconitase_B_HEAT-like_dom"/>
</dbReference>
<evidence type="ECO:0000259" key="2">
    <source>
        <dbReference type="Pfam" id="PF11791"/>
    </source>
</evidence>
<dbReference type="SUPFAM" id="SSF74778">
    <property type="entry name" value="Aconitase B, N-terminal domain"/>
    <property type="match status" value="1"/>
</dbReference>
<dbReference type="GO" id="GO:0003994">
    <property type="term" value="F:aconitate hydratase activity"/>
    <property type="evidence" value="ECO:0007669"/>
    <property type="project" value="InterPro"/>
</dbReference>
<dbReference type="Gene3D" id="3.20.19.10">
    <property type="entry name" value="Aconitase, domain 4"/>
    <property type="match status" value="1"/>
</dbReference>
<reference evidence="3" key="1">
    <citation type="submission" date="2018-05" db="EMBL/GenBank/DDBJ databases">
        <authorList>
            <person name="Lanie J.A."/>
            <person name="Ng W.-L."/>
            <person name="Kazmierczak K.M."/>
            <person name="Andrzejewski T.M."/>
            <person name="Davidsen T.M."/>
            <person name="Wayne K.J."/>
            <person name="Tettelin H."/>
            <person name="Glass J.I."/>
            <person name="Rusch D."/>
            <person name="Podicherti R."/>
            <person name="Tsui H.-C.T."/>
            <person name="Winkler M.E."/>
        </authorList>
    </citation>
    <scope>NUCLEOTIDE SEQUENCE</scope>
</reference>
<feature type="non-terminal residue" evidence="3">
    <location>
        <position position="1"/>
    </location>
</feature>
<evidence type="ECO:0008006" key="4">
    <source>
        <dbReference type="Google" id="ProtNLM"/>
    </source>
</evidence>
<dbReference type="AlphaFoldDB" id="A0A382W1J1"/>
<gene>
    <name evidence="3" type="ORF">METZ01_LOCUS405334</name>
</gene>
<feature type="non-terminal residue" evidence="3">
    <location>
        <position position="281"/>
    </location>
</feature>
<dbReference type="GO" id="GO:0006099">
    <property type="term" value="P:tricarboxylic acid cycle"/>
    <property type="evidence" value="ECO:0007669"/>
    <property type="project" value="InterPro"/>
</dbReference>